<evidence type="ECO:0000313" key="2">
    <source>
        <dbReference type="Proteomes" id="UP000017836"/>
    </source>
</evidence>
<dbReference type="EMBL" id="KI392059">
    <property type="protein sequence ID" value="ERN20466.1"/>
    <property type="molecule type" value="Genomic_DNA"/>
</dbReference>
<dbReference type="AlphaFoldDB" id="U5D4D0"/>
<accession>U5D4D0</accession>
<sequence>MDLVLSTFASPRIPTLAHSSRPSINPLGPPPLSDTQQSFKLFLSPHSSLGFATSSISTLNVSPTFRGHHGRARRTVLLYALDNTYSSEVSALAAMKFEVN</sequence>
<dbReference type="HOGENOM" id="CLU_2309853_0_0_1"/>
<evidence type="ECO:0000313" key="1">
    <source>
        <dbReference type="EMBL" id="ERN20466.1"/>
    </source>
</evidence>
<dbReference type="Proteomes" id="UP000017836">
    <property type="component" value="Unassembled WGS sequence"/>
</dbReference>
<organism evidence="1 2">
    <name type="scientific">Amborella trichopoda</name>
    <dbReference type="NCBI Taxonomy" id="13333"/>
    <lineage>
        <taxon>Eukaryota</taxon>
        <taxon>Viridiplantae</taxon>
        <taxon>Streptophyta</taxon>
        <taxon>Embryophyta</taxon>
        <taxon>Tracheophyta</taxon>
        <taxon>Spermatophyta</taxon>
        <taxon>Magnoliopsida</taxon>
        <taxon>Amborellales</taxon>
        <taxon>Amborellaceae</taxon>
        <taxon>Amborella</taxon>
    </lineage>
</organism>
<gene>
    <name evidence="1" type="ORF">AMTR_s00068p00143680</name>
</gene>
<keyword evidence="2" id="KW-1185">Reference proteome</keyword>
<reference evidence="2" key="1">
    <citation type="journal article" date="2013" name="Science">
        <title>The Amborella genome and the evolution of flowering plants.</title>
        <authorList>
            <consortium name="Amborella Genome Project"/>
        </authorList>
    </citation>
    <scope>NUCLEOTIDE SEQUENCE [LARGE SCALE GENOMIC DNA]</scope>
</reference>
<name>U5D4D0_AMBTC</name>
<proteinExistence type="predicted"/>
<dbReference type="Gramene" id="ERN20466">
    <property type="protein sequence ID" value="ERN20466"/>
    <property type="gene ID" value="AMTR_s00068p00143680"/>
</dbReference>
<protein>
    <submittedName>
        <fullName evidence="1">Uncharacterized protein</fullName>
    </submittedName>
</protein>